<feature type="domain" description="Ty3 transposon capsid-like protein" evidence="11">
    <location>
        <begin position="196"/>
        <end position="335"/>
    </location>
</feature>
<keyword evidence="3" id="KW-0548">Nucleotidyltransferase</keyword>
<dbReference type="Pfam" id="PF17921">
    <property type="entry name" value="Integrase_H2C2"/>
    <property type="match status" value="1"/>
</dbReference>
<evidence type="ECO:0000256" key="7">
    <source>
        <dbReference type="ARBA" id="ARBA00022918"/>
    </source>
</evidence>
<dbReference type="InterPro" id="IPR045358">
    <property type="entry name" value="Ty3_capsid"/>
</dbReference>
<dbReference type="Gene3D" id="3.10.10.10">
    <property type="entry name" value="HIV Type 1 Reverse Transcriptase, subunit A, domain 1"/>
    <property type="match status" value="2"/>
</dbReference>
<dbReference type="InterPro" id="IPR021109">
    <property type="entry name" value="Peptidase_aspartic_dom_sf"/>
</dbReference>
<dbReference type="InterPro" id="IPR043128">
    <property type="entry name" value="Rev_trsase/Diguanyl_cyclase"/>
</dbReference>
<evidence type="ECO:0000313" key="13">
    <source>
        <dbReference type="RefSeq" id="XP_056688530.1"/>
    </source>
</evidence>
<dbReference type="InterPro" id="IPR041373">
    <property type="entry name" value="RT_RNaseH"/>
</dbReference>
<keyword evidence="4" id="KW-0540">Nuclease</keyword>
<dbReference type="Pfam" id="PF08284">
    <property type="entry name" value="RVP_2"/>
    <property type="match status" value="1"/>
</dbReference>
<feature type="domain" description="Reverse transcriptase RNase H-like" evidence="9">
    <location>
        <begin position="820"/>
        <end position="909"/>
    </location>
</feature>
<evidence type="ECO:0000256" key="8">
    <source>
        <dbReference type="SAM" id="MobiDB-lite"/>
    </source>
</evidence>
<keyword evidence="6" id="KW-0378">Hydrolase</keyword>
<feature type="region of interest" description="Disordered" evidence="8">
    <location>
        <begin position="143"/>
        <end position="162"/>
    </location>
</feature>
<keyword evidence="12" id="KW-1185">Reference proteome</keyword>
<protein>
    <recommendedName>
        <fullName evidence="1">RNA-directed DNA polymerase</fullName>
        <ecNumber evidence="1">2.7.7.49</ecNumber>
    </recommendedName>
</protein>
<accession>A0ABM3QYU1</accession>
<evidence type="ECO:0000256" key="1">
    <source>
        <dbReference type="ARBA" id="ARBA00012493"/>
    </source>
</evidence>
<dbReference type="InterPro" id="IPR041588">
    <property type="entry name" value="Integrase_H2C2"/>
</dbReference>
<sequence>MDRNPLQKRRKMFDNNKKKVYDSMRLNYLVWVLVLEPNTCLRGQVRCIVQMLRHNKSTEEMLTRMPARATIDIKQSLMIFRIPGNQFWKTAASSDGGSLEALEEILHEQSVRVETQSAKILDQSRKINDMLVVMMEMKNQWKDSTATGSKSGGNHEINSSQKSLGYNPKLSFPKFDGTNCRIWIRKCSKYFSLCKIADDQKVYLASLNMVDKAESWVSSYLSARGNVEWHEFCLDLAARFKDTRGTNSVEKFNKMTQTDSIETYLDEFEDLKSGVLKTHHNLPEEFILDNFIGGLDPVVKPFVKAFKPNTIAEAVEFARLQEEQNLATTCKPTKTHSYSQNFKAIQAVPLNTSKPALFPTPSTKPMPLPVTKFHNKPNRNFRHVPADVRAEKIAKGLCYYCDQHYDRNHKCRFKEPQLFTVEIAGSNEDKTDSTSDLEANTDEDDEVNEPVLSLNALSGNQNFQTMRVKGLKGSKVFHILVDSRSTHNFLDLDLGRKMGCSIESIPAQYVTVADGNHLKCQHVCKGVKWEMQGKMLMEDVMLICLGDCDMVLGVQWLATLGPICWDFKELKMVFTQGGDQFVLKGVHPQKVKLLEGPPTVKLIENAVQLCLLQVSWDVSFQEIRVNNALAAPVGVFDHTIPLEPNARPVNIRPYRYPLKQRDIIEQLVQEMLDRGIIHNSSSPFASPVVLLIDELAGATVFSKLDLRASYHQLRVHDDDVHKTAFKPILAILNSFKTMEDHWQHLTQVFELMRQNMMFAKGSKCSFAMERVEYLGHYILAKGVGTDPHKISAVDSWPIPSSVKELRSFLGLAGYYRNPNLSKVFVVETDASCKGIGAVLMQDNHPLAYISRTLGPKWQKLSVYEKELLAIVFAVQKWEQYLMSTHFVIKTDQKSLKWLLQQKYKSGKENVAADALSRVQGSSILCMAISVVNSDLNELIKAIYSLDDSLIATLASLQQPHTLTVDNFTLVDGLLRRKHKLVVGPDINLRTKINTWLHSEPESGHSGRDLTLRRVKNLFYWKGLTKDVRQFVKSCKVCQTAKYDTSAYPGLLQPLPIPEAVWVDISMDFITGLPKSGGKEVIFVVVDILSKYSHFMSLSPFHCSPSGSILLRSCVQVAWLA</sequence>
<feature type="region of interest" description="Disordered" evidence="8">
    <location>
        <begin position="424"/>
        <end position="445"/>
    </location>
</feature>
<dbReference type="GeneID" id="130463422"/>
<dbReference type="Pfam" id="PF19259">
    <property type="entry name" value="Ty3_capsid"/>
    <property type="match status" value="1"/>
</dbReference>
<dbReference type="RefSeq" id="XP_056688530.1">
    <property type="nucleotide sequence ID" value="XM_056832552.1"/>
</dbReference>
<dbReference type="Gene3D" id="2.40.70.10">
    <property type="entry name" value="Acid Proteases"/>
    <property type="match status" value="1"/>
</dbReference>
<evidence type="ECO:0000256" key="2">
    <source>
        <dbReference type="ARBA" id="ARBA00022679"/>
    </source>
</evidence>
<dbReference type="Gene3D" id="1.10.340.70">
    <property type="match status" value="1"/>
</dbReference>
<dbReference type="CDD" id="cd00303">
    <property type="entry name" value="retropepsin_like"/>
    <property type="match status" value="1"/>
</dbReference>
<reference evidence="12" key="1">
    <citation type="journal article" date="2021" name="Nat. Commun.">
        <title>Genomic analyses provide insights into spinach domestication and the genetic basis of agronomic traits.</title>
        <authorList>
            <person name="Cai X."/>
            <person name="Sun X."/>
            <person name="Xu C."/>
            <person name="Sun H."/>
            <person name="Wang X."/>
            <person name="Ge C."/>
            <person name="Zhang Z."/>
            <person name="Wang Q."/>
            <person name="Fei Z."/>
            <person name="Jiao C."/>
            <person name="Wang Q."/>
        </authorList>
    </citation>
    <scope>NUCLEOTIDE SEQUENCE [LARGE SCALE GENOMIC DNA]</scope>
    <source>
        <strain evidence="12">cv. Varoflay</strain>
    </source>
</reference>
<dbReference type="Gene3D" id="3.30.70.270">
    <property type="match status" value="3"/>
</dbReference>
<dbReference type="CDD" id="cd09274">
    <property type="entry name" value="RNase_HI_RT_Ty3"/>
    <property type="match status" value="1"/>
</dbReference>
<evidence type="ECO:0000256" key="6">
    <source>
        <dbReference type="ARBA" id="ARBA00022801"/>
    </source>
</evidence>
<evidence type="ECO:0000259" key="11">
    <source>
        <dbReference type="Pfam" id="PF19259"/>
    </source>
</evidence>
<reference evidence="13" key="2">
    <citation type="submission" date="2025-08" db="UniProtKB">
        <authorList>
            <consortium name="RefSeq"/>
        </authorList>
    </citation>
    <scope>IDENTIFICATION</scope>
    <source>
        <tissue evidence="13">Leaf</tissue>
    </source>
</reference>
<evidence type="ECO:0000259" key="10">
    <source>
        <dbReference type="Pfam" id="PF17921"/>
    </source>
</evidence>
<evidence type="ECO:0000256" key="3">
    <source>
        <dbReference type="ARBA" id="ARBA00022695"/>
    </source>
</evidence>
<dbReference type="InterPro" id="IPR012337">
    <property type="entry name" value="RNaseH-like_sf"/>
</dbReference>
<dbReference type="PANTHER" id="PTHR37984:SF5">
    <property type="entry name" value="PROTEIN NYNRIN-LIKE"/>
    <property type="match status" value="1"/>
</dbReference>
<dbReference type="SUPFAM" id="SSF56672">
    <property type="entry name" value="DNA/RNA polymerases"/>
    <property type="match status" value="1"/>
</dbReference>
<keyword evidence="5" id="KW-0255">Endonuclease</keyword>
<evidence type="ECO:0000256" key="4">
    <source>
        <dbReference type="ARBA" id="ARBA00022722"/>
    </source>
</evidence>
<proteinExistence type="predicted"/>
<dbReference type="InterPro" id="IPR043502">
    <property type="entry name" value="DNA/RNA_pol_sf"/>
</dbReference>
<organism evidence="12 13">
    <name type="scientific">Spinacia oleracea</name>
    <name type="common">Spinach</name>
    <dbReference type="NCBI Taxonomy" id="3562"/>
    <lineage>
        <taxon>Eukaryota</taxon>
        <taxon>Viridiplantae</taxon>
        <taxon>Streptophyta</taxon>
        <taxon>Embryophyta</taxon>
        <taxon>Tracheophyta</taxon>
        <taxon>Spermatophyta</taxon>
        <taxon>Magnoliopsida</taxon>
        <taxon>eudicotyledons</taxon>
        <taxon>Gunneridae</taxon>
        <taxon>Pentapetalae</taxon>
        <taxon>Caryophyllales</taxon>
        <taxon>Chenopodiaceae</taxon>
        <taxon>Chenopodioideae</taxon>
        <taxon>Anserineae</taxon>
        <taxon>Spinacia</taxon>
    </lineage>
</organism>
<dbReference type="SUPFAM" id="SSF53098">
    <property type="entry name" value="Ribonuclease H-like"/>
    <property type="match status" value="1"/>
</dbReference>
<feature type="domain" description="Integrase zinc-binding" evidence="10">
    <location>
        <begin position="986"/>
        <end position="1042"/>
    </location>
</feature>
<keyword evidence="7" id="KW-0695">RNA-directed DNA polymerase</keyword>
<name>A0ABM3QYU1_SPIOL</name>
<keyword evidence="2" id="KW-0808">Transferase</keyword>
<dbReference type="EC" id="2.7.7.49" evidence="1"/>
<dbReference type="InterPro" id="IPR050951">
    <property type="entry name" value="Retrovirus_Pol_polyprotein"/>
</dbReference>
<dbReference type="Proteomes" id="UP000813463">
    <property type="component" value="Chromosome 6"/>
</dbReference>
<evidence type="ECO:0000256" key="5">
    <source>
        <dbReference type="ARBA" id="ARBA00022759"/>
    </source>
</evidence>
<dbReference type="Pfam" id="PF17917">
    <property type="entry name" value="RT_RNaseH"/>
    <property type="match status" value="1"/>
</dbReference>
<dbReference type="PANTHER" id="PTHR37984">
    <property type="entry name" value="PROTEIN CBG26694"/>
    <property type="match status" value="1"/>
</dbReference>
<evidence type="ECO:0000259" key="9">
    <source>
        <dbReference type="Pfam" id="PF17917"/>
    </source>
</evidence>
<gene>
    <name evidence="13" type="primary">LOC130463422</name>
</gene>
<evidence type="ECO:0000313" key="12">
    <source>
        <dbReference type="Proteomes" id="UP000813463"/>
    </source>
</evidence>